<name>A0A1V6SYU4_9EURO</name>
<evidence type="ECO:0000256" key="4">
    <source>
        <dbReference type="ARBA" id="ARBA00022741"/>
    </source>
</evidence>
<dbReference type="InterPro" id="IPR013749">
    <property type="entry name" value="PM/HMP-P_kinase-1"/>
</dbReference>
<sequence length="372" mass="40438">MSDSLVPETRVLAVASQVVYGHVGNSMATYAMQSLGCDVAALNTVHFSNHTGYRQFKGTRATAQEITDLYQGLCQSNLTDFDVMLSGYAPSAAAVEAVGDIGMDLKKKKADKPGSFFWVLDPVMGDQGRLYVNDDVVPAYKEIIKQADLILPNQFEAEVLSGIKITSLATLAQAITAIHRIYSVPHVIITSVQLSKLSQSGGTPTPPENFLTVIGSTTKSDGSPRLFRIDVPALDCFFSGTGDMFAALTVARLREAVSETGDDLQSTASWVSPDSVSATDLPLAQATLKVLSSMHSVLERTMEARNAEIAKAALEPNQNEGLSAEEQQKQEYLRLTKAAEVRLVRNARFLRDPIVQFKAQEWHKEDLPADLQ</sequence>
<gene>
    <name evidence="8" type="ORF">PENSTE_c016G06880</name>
</gene>
<evidence type="ECO:0000259" key="7">
    <source>
        <dbReference type="Pfam" id="PF08543"/>
    </source>
</evidence>
<reference evidence="9" key="1">
    <citation type="journal article" date="2017" name="Nat. Microbiol.">
        <title>Global analysis of biosynthetic gene clusters reveals vast potential of secondary metabolite production in Penicillium species.</title>
        <authorList>
            <person name="Nielsen J.C."/>
            <person name="Grijseels S."/>
            <person name="Prigent S."/>
            <person name="Ji B."/>
            <person name="Dainat J."/>
            <person name="Nielsen K.F."/>
            <person name="Frisvad J.C."/>
            <person name="Workman M."/>
            <person name="Nielsen J."/>
        </authorList>
    </citation>
    <scope>NUCLEOTIDE SEQUENCE [LARGE SCALE GENOMIC DNA]</scope>
    <source>
        <strain evidence="9">IBT 24891</strain>
    </source>
</reference>
<dbReference type="EC" id="2.7.1.35" evidence="2"/>
<proteinExistence type="inferred from homology"/>
<dbReference type="Proteomes" id="UP000191285">
    <property type="component" value="Unassembled WGS sequence"/>
</dbReference>
<accession>A0A1V6SYU4</accession>
<keyword evidence="4" id="KW-0547">Nucleotide-binding</keyword>
<evidence type="ECO:0000256" key="3">
    <source>
        <dbReference type="ARBA" id="ARBA00022679"/>
    </source>
</evidence>
<keyword evidence="3" id="KW-0808">Transferase</keyword>
<dbReference type="OrthoDB" id="2104723at2759"/>
<evidence type="ECO:0000256" key="1">
    <source>
        <dbReference type="ARBA" id="ARBA00008805"/>
    </source>
</evidence>
<organism evidence="8 9">
    <name type="scientific">Penicillium steckii</name>
    <dbReference type="NCBI Taxonomy" id="303698"/>
    <lineage>
        <taxon>Eukaryota</taxon>
        <taxon>Fungi</taxon>
        <taxon>Dikarya</taxon>
        <taxon>Ascomycota</taxon>
        <taxon>Pezizomycotina</taxon>
        <taxon>Eurotiomycetes</taxon>
        <taxon>Eurotiomycetidae</taxon>
        <taxon>Eurotiales</taxon>
        <taxon>Aspergillaceae</taxon>
        <taxon>Penicillium</taxon>
    </lineage>
</organism>
<dbReference type="AlphaFoldDB" id="A0A1V6SYU4"/>
<dbReference type="EMBL" id="MLKD01000016">
    <property type="protein sequence ID" value="OQE19051.1"/>
    <property type="molecule type" value="Genomic_DNA"/>
</dbReference>
<dbReference type="GO" id="GO:0008478">
    <property type="term" value="F:pyridoxal kinase activity"/>
    <property type="evidence" value="ECO:0007669"/>
    <property type="project" value="UniProtKB-EC"/>
</dbReference>
<keyword evidence="9" id="KW-1185">Reference proteome</keyword>
<dbReference type="STRING" id="303698.A0A1V6SYU4"/>
<evidence type="ECO:0000256" key="2">
    <source>
        <dbReference type="ARBA" id="ARBA00012104"/>
    </source>
</evidence>
<keyword evidence="6" id="KW-0067">ATP-binding</keyword>
<comment type="caution">
    <text evidence="8">The sequence shown here is derived from an EMBL/GenBank/DDBJ whole genome shotgun (WGS) entry which is preliminary data.</text>
</comment>
<evidence type="ECO:0000313" key="9">
    <source>
        <dbReference type="Proteomes" id="UP000191285"/>
    </source>
</evidence>
<dbReference type="InterPro" id="IPR004625">
    <property type="entry name" value="PyrdxlKinase"/>
</dbReference>
<dbReference type="PANTHER" id="PTHR10534">
    <property type="entry name" value="PYRIDOXAL KINASE"/>
    <property type="match status" value="1"/>
</dbReference>
<dbReference type="GO" id="GO:0009443">
    <property type="term" value="P:pyridoxal 5'-phosphate salvage"/>
    <property type="evidence" value="ECO:0007669"/>
    <property type="project" value="InterPro"/>
</dbReference>
<dbReference type="Gene3D" id="3.40.1190.20">
    <property type="match status" value="1"/>
</dbReference>
<evidence type="ECO:0000313" key="8">
    <source>
        <dbReference type="EMBL" id="OQE19051.1"/>
    </source>
</evidence>
<dbReference type="GO" id="GO:0005829">
    <property type="term" value="C:cytosol"/>
    <property type="evidence" value="ECO:0007669"/>
    <property type="project" value="TreeGrafter"/>
</dbReference>
<dbReference type="PANTHER" id="PTHR10534:SF2">
    <property type="entry name" value="PYRIDOXAL KINASE"/>
    <property type="match status" value="1"/>
</dbReference>
<evidence type="ECO:0000256" key="6">
    <source>
        <dbReference type="ARBA" id="ARBA00022840"/>
    </source>
</evidence>
<dbReference type="InterPro" id="IPR029056">
    <property type="entry name" value="Ribokinase-like"/>
</dbReference>
<dbReference type="SUPFAM" id="SSF53613">
    <property type="entry name" value="Ribokinase-like"/>
    <property type="match status" value="1"/>
</dbReference>
<evidence type="ECO:0000256" key="5">
    <source>
        <dbReference type="ARBA" id="ARBA00022777"/>
    </source>
</evidence>
<feature type="domain" description="Pyridoxamine kinase/Phosphomethylpyrimidine kinase" evidence="7">
    <location>
        <begin position="111"/>
        <end position="196"/>
    </location>
</feature>
<dbReference type="NCBIfam" id="TIGR00687">
    <property type="entry name" value="pyridox_kin"/>
    <property type="match status" value="1"/>
</dbReference>
<dbReference type="CDD" id="cd01173">
    <property type="entry name" value="pyridoxal_pyridoxamine_kinase"/>
    <property type="match status" value="1"/>
</dbReference>
<comment type="similarity">
    <text evidence="1">Belongs to the pyridoxine kinase family.</text>
</comment>
<protein>
    <recommendedName>
        <fullName evidence="2">pyridoxal kinase</fullName>
        <ecNumber evidence="2">2.7.1.35</ecNumber>
    </recommendedName>
</protein>
<dbReference type="FunFam" id="3.40.1190.20:FF:000070">
    <property type="entry name" value="Putative pyridoxal kinase C6F6.11c"/>
    <property type="match status" value="1"/>
</dbReference>
<dbReference type="Pfam" id="PF08543">
    <property type="entry name" value="Phos_pyr_kin"/>
    <property type="match status" value="1"/>
</dbReference>
<dbReference type="GO" id="GO:0005524">
    <property type="term" value="F:ATP binding"/>
    <property type="evidence" value="ECO:0007669"/>
    <property type="project" value="UniProtKB-KW"/>
</dbReference>
<keyword evidence="5" id="KW-0418">Kinase</keyword>